<dbReference type="Proteomes" id="UP001630127">
    <property type="component" value="Unassembled WGS sequence"/>
</dbReference>
<comment type="caution">
    <text evidence="2">The sequence shown here is derived from an EMBL/GenBank/DDBJ whole genome shotgun (WGS) entry which is preliminary data.</text>
</comment>
<name>A0ABD2Y370_9GENT</name>
<gene>
    <name evidence="2" type="ORF">ACH5RR_039211</name>
</gene>
<sequence length="104" mass="12229">MQRNKFQTISVGSSRQEGPTDRLISVDTAAKVQENPRRIEYGIIARDNNNEIKQVWAIVEKRARHREVEEVEAIRCAMIKFKEFEHKKSEYLLQEINQQTDQQG</sequence>
<dbReference type="EMBL" id="JBJUIK010000016">
    <property type="protein sequence ID" value="KAL3500118.1"/>
    <property type="molecule type" value="Genomic_DNA"/>
</dbReference>
<evidence type="ECO:0000313" key="3">
    <source>
        <dbReference type="Proteomes" id="UP001630127"/>
    </source>
</evidence>
<reference evidence="2 3" key="1">
    <citation type="submission" date="2024-11" db="EMBL/GenBank/DDBJ databases">
        <title>A near-complete genome assembly of Cinchona calisaya.</title>
        <authorList>
            <person name="Lian D.C."/>
            <person name="Zhao X.W."/>
            <person name="Wei L."/>
        </authorList>
    </citation>
    <scope>NUCLEOTIDE SEQUENCE [LARGE SCALE GENOMIC DNA]</scope>
    <source>
        <tissue evidence="2">Nenye</tissue>
    </source>
</reference>
<feature type="compositionally biased region" description="Polar residues" evidence="1">
    <location>
        <begin position="1"/>
        <end position="17"/>
    </location>
</feature>
<accession>A0ABD2Y370</accession>
<protein>
    <submittedName>
        <fullName evidence="2">Uncharacterized protein</fullName>
    </submittedName>
</protein>
<organism evidence="2 3">
    <name type="scientific">Cinchona calisaya</name>
    <dbReference type="NCBI Taxonomy" id="153742"/>
    <lineage>
        <taxon>Eukaryota</taxon>
        <taxon>Viridiplantae</taxon>
        <taxon>Streptophyta</taxon>
        <taxon>Embryophyta</taxon>
        <taxon>Tracheophyta</taxon>
        <taxon>Spermatophyta</taxon>
        <taxon>Magnoliopsida</taxon>
        <taxon>eudicotyledons</taxon>
        <taxon>Gunneridae</taxon>
        <taxon>Pentapetalae</taxon>
        <taxon>asterids</taxon>
        <taxon>lamiids</taxon>
        <taxon>Gentianales</taxon>
        <taxon>Rubiaceae</taxon>
        <taxon>Cinchonoideae</taxon>
        <taxon>Cinchoneae</taxon>
        <taxon>Cinchona</taxon>
    </lineage>
</organism>
<evidence type="ECO:0000256" key="1">
    <source>
        <dbReference type="SAM" id="MobiDB-lite"/>
    </source>
</evidence>
<proteinExistence type="predicted"/>
<keyword evidence="3" id="KW-1185">Reference proteome</keyword>
<feature type="region of interest" description="Disordered" evidence="1">
    <location>
        <begin position="1"/>
        <end position="21"/>
    </location>
</feature>
<dbReference type="AlphaFoldDB" id="A0ABD2Y370"/>
<evidence type="ECO:0000313" key="2">
    <source>
        <dbReference type="EMBL" id="KAL3500118.1"/>
    </source>
</evidence>